<dbReference type="EMBL" id="ACDP02000017">
    <property type="protein sequence ID" value="EQM95236.1"/>
    <property type="molecule type" value="Genomic_DNA"/>
</dbReference>
<sequence length="172" mass="19126">MHGFSGACFSGSGDFFVRQSRRGFVVFGRTRFGRVRHFGYGRVLQGARCPVRFVLMAAGGVSCFPENGFFRAGAVTGIRHWPETDVFCQAGGFPPVVFISGTGTPAGEGVRGFLGRFPVRHDFSVIFTGLIHYAFFASPFFRHGENRSRFLKTGSAWGGGRLPEWRRPFWSR</sequence>
<comment type="caution">
    <text evidence="1">The sequence shown here is derived from an EMBL/GenBank/DDBJ whole genome shotgun (WGS) entry which is preliminary data.</text>
</comment>
<protein>
    <submittedName>
        <fullName evidence="1">Uncharacterized protein</fullName>
    </submittedName>
</protein>
<reference evidence="1" key="1">
    <citation type="submission" date="2011-10" db="EMBL/GenBank/DDBJ databases">
        <title>The Genome Sequence of Oxalobacter formigenes HOxBLS.</title>
        <authorList>
            <consortium name="The Broad Institute Genome Sequencing Platform"/>
            <person name="Earl A."/>
            <person name="Ward D."/>
            <person name="Feldgarden M."/>
            <person name="Gevers D."/>
            <person name="Allison M.J."/>
            <person name="Humphrey S."/>
            <person name="Young S.K."/>
            <person name="Zeng Q."/>
            <person name="Gargeya S."/>
            <person name="Fitzgerald M."/>
            <person name="Haas B."/>
            <person name="Abouelleil A."/>
            <person name="Alvarado L."/>
            <person name="Arachchi H.M."/>
            <person name="Berlin A."/>
            <person name="Brown A."/>
            <person name="Chapman S.B."/>
            <person name="Chen Z."/>
            <person name="Dunbar C."/>
            <person name="Freedman E."/>
            <person name="Gearin G."/>
            <person name="Goldberg J."/>
            <person name="Griggs A."/>
            <person name="Gujja S."/>
            <person name="Heiman D."/>
            <person name="Howarth C."/>
            <person name="Larson L."/>
            <person name="Lui A."/>
            <person name="MacDonald P.J.P."/>
            <person name="Montmayeur A."/>
            <person name="Murphy C."/>
            <person name="Neiman D."/>
            <person name="Pearson M."/>
            <person name="Priest M."/>
            <person name="Roberts A."/>
            <person name="Saif S."/>
            <person name="Shea T."/>
            <person name="Shenoy N."/>
            <person name="Sisk P."/>
            <person name="Stolte C."/>
            <person name="Sykes S."/>
            <person name="Wortman J."/>
            <person name="Nusbaum C."/>
            <person name="Birren B."/>
        </authorList>
    </citation>
    <scope>NUCLEOTIDE SEQUENCE [LARGE SCALE GENOMIC DNA]</scope>
    <source>
        <strain evidence="1">HOxBLS</strain>
    </source>
</reference>
<evidence type="ECO:0000313" key="2">
    <source>
        <dbReference type="Proteomes" id="UP000003973"/>
    </source>
</evidence>
<evidence type="ECO:0000313" key="1">
    <source>
        <dbReference type="EMBL" id="EQM95236.1"/>
    </source>
</evidence>
<dbReference type="Proteomes" id="UP000003973">
    <property type="component" value="Unassembled WGS sequence"/>
</dbReference>
<accession>T5LEE3</accession>
<name>T5LEE3_9BURK</name>
<keyword evidence="2" id="KW-1185">Reference proteome</keyword>
<dbReference type="AlphaFoldDB" id="T5LEE3"/>
<proteinExistence type="predicted"/>
<organism evidence="1 2">
    <name type="scientific">Oxalobacter paraformigenes</name>
    <dbReference type="NCBI Taxonomy" id="556268"/>
    <lineage>
        <taxon>Bacteria</taxon>
        <taxon>Pseudomonadati</taxon>
        <taxon>Pseudomonadota</taxon>
        <taxon>Betaproteobacteria</taxon>
        <taxon>Burkholderiales</taxon>
        <taxon>Oxalobacteraceae</taxon>
        <taxon>Oxalobacter</taxon>
    </lineage>
</organism>
<gene>
    <name evidence="1" type="ORF">OFAG_02210</name>
</gene>
<dbReference type="HOGENOM" id="CLU_1553754_0_0_4"/>